<protein>
    <submittedName>
        <fullName evidence="1">Uncharacterized protein</fullName>
    </submittedName>
</protein>
<comment type="caution">
    <text evidence="1">The sequence shown here is derived from an EMBL/GenBank/DDBJ whole genome shotgun (WGS) entry which is preliminary data.</text>
</comment>
<name>A0ABN1KN91_CLOSU</name>
<sequence length="58" mass="7188">MSTNKLNYIKEDSKRDNERVRNFKSIRRLFDIRPKTEYFLDEQSFNDLDMNTVYEYSL</sequence>
<organism evidence="1 2">
    <name type="scientific">Clostridium subterminale</name>
    <dbReference type="NCBI Taxonomy" id="1550"/>
    <lineage>
        <taxon>Bacteria</taxon>
        <taxon>Bacillati</taxon>
        <taxon>Bacillota</taxon>
        <taxon>Clostridia</taxon>
        <taxon>Eubacteriales</taxon>
        <taxon>Clostridiaceae</taxon>
        <taxon>Clostridium</taxon>
    </lineage>
</organism>
<keyword evidence="2" id="KW-1185">Reference proteome</keyword>
<reference evidence="1 2" key="1">
    <citation type="journal article" date="2019" name="Int. J. Syst. Evol. Microbiol.">
        <title>The Global Catalogue of Microorganisms (GCM) 10K type strain sequencing project: providing services to taxonomists for standard genome sequencing and annotation.</title>
        <authorList>
            <consortium name="The Broad Institute Genomics Platform"/>
            <consortium name="The Broad Institute Genome Sequencing Center for Infectious Disease"/>
            <person name="Wu L."/>
            <person name="Ma J."/>
        </authorList>
    </citation>
    <scope>NUCLEOTIDE SEQUENCE [LARGE SCALE GENOMIC DNA]</scope>
    <source>
        <strain evidence="1 2">JCM 1417</strain>
    </source>
</reference>
<gene>
    <name evidence="1" type="ORF">GCM10008908_16550</name>
</gene>
<dbReference type="Proteomes" id="UP001501047">
    <property type="component" value="Unassembled WGS sequence"/>
</dbReference>
<evidence type="ECO:0000313" key="1">
    <source>
        <dbReference type="EMBL" id="GAA0771728.1"/>
    </source>
</evidence>
<accession>A0ABN1KN91</accession>
<evidence type="ECO:0000313" key="2">
    <source>
        <dbReference type="Proteomes" id="UP001501047"/>
    </source>
</evidence>
<dbReference type="EMBL" id="BAAACI010000005">
    <property type="protein sequence ID" value="GAA0771728.1"/>
    <property type="molecule type" value="Genomic_DNA"/>
</dbReference>
<proteinExistence type="predicted"/>